<gene>
    <name evidence="2" type="ORF">NCTC10918_01706</name>
</gene>
<dbReference type="AlphaFoldDB" id="A0A3S4YLZ2"/>
<name>A0A3S4YLZ2_9MICC</name>
<sequence>MMDDRQRERAALGVHLSVSGQRGRILEDGFSEHGYVLDIGGAEQSHVDAADATVVFYEYLRRIANVLDVLAPSREPVTALHLGAGALTLARYVQATRPGSSQVAVDYEPQLMGFVTEVLPLPAGTRCEFVVADARAVLPEIPALFGAHAASDGGVFRGIDAIILDIFTGMDAPAHLANAGYYAELRELLSARGVLAVNVGDDAGLPFFQGQARALLDTFEHVWCLCDSSMLSGEHEGNLVLIATARELDEDTADALFARGPHPAEVLGTEELRDFLGYLAEQ</sequence>
<dbReference type="NCBIfam" id="NF037959">
    <property type="entry name" value="MFS_SpdSyn"/>
    <property type="match status" value="1"/>
</dbReference>
<evidence type="ECO:0000313" key="3">
    <source>
        <dbReference type="Proteomes" id="UP000270988"/>
    </source>
</evidence>
<evidence type="ECO:0000313" key="2">
    <source>
        <dbReference type="EMBL" id="VEJ30427.1"/>
    </source>
</evidence>
<evidence type="ECO:0000256" key="1">
    <source>
        <dbReference type="ARBA" id="ARBA00023115"/>
    </source>
</evidence>
<accession>A0A3S4YLZ2</accession>
<proteinExistence type="predicted"/>
<dbReference type="STRING" id="762948.HMPREF0733_10635"/>
<keyword evidence="1" id="KW-0620">Polyamine biosynthesis</keyword>
<dbReference type="Gene3D" id="3.40.50.150">
    <property type="entry name" value="Vaccinia Virus protein VP39"/>
    <property type="match status" value="1"/>
</dbReference>
<dbReference type="InterPro" id="IPR029063">
    <property type="entry name" value="SAM-dependent_MTases_sf"/>
</dbReference>
<protein>
    <submittedName>
        <fullName evidence="2">Spermidine synthase</fullName>
    </submittedName>
</protein>
<dbReference type="Proteomes" id="UP000270988">
    <property type="component" value="Chromosome"/>
</dbReference>
<dbReference type="SUPFAM" id="SSF53335">
    <property type="entry name" value="S-adenosyl-L-methionine-dependent methyltransferases"/>
    <property type="match status" value="1"/>
</dbReference>
<dbReference type="EMBL" id="LR134521">
    <property type="protein sequence ID" value="VEJ30427.1"/>
    <property type="molecule type" value="Genomic_DNA"/>
</dbReference>
<dbReference type="GO" id="GO:0006596">
    <property type="term" value="P:polyamine biosynthetic process"/>
    <property type="evidence" value="ECO:0007669"/>
    <property type="project" value="UniProtKB-KW"/>
</dbReference>
<reference evidence="2 3" key="1">
    <citation type="submission" date="2018-12" db="EMBL/GenBank/DDBJ databases">
        <authorList>
            <consortium name="Pathogen Informatics"/>
        </authorList>
    </citation>
    <scope>NUCLEOTIDE SEQUENCE [LARGE SCALE GENOMIC DNA]</scope>
    <source>
        <strain evidence="2 3">NCTC10918</strain>
    </source>
</reference>
<organism evidence="2 3">
    <name type="scientific">Rothia dentocariosa</name>
    <dbReference type="NCBI Taxonomy" id="2047"/>
    <lineage>
        <taxon>Bacteria</taxon>
        <taxon>Bacillati</taxon>
        <taxon>Actinomycetota</taxon>
        <taxon>Actinomycetes</taxon>
        <taxon>Micrococcales</taxon>
        <taxon>Micrococcaceae</taxon>
        <taxon>Rothia</taxon>
    </lineage>
</organism>
<dbReference type="PANTHER" id="PTHR43317">
    <property type="entry name" value="THERMOSPERMINE SYNTHASE ACAULIS5"/>
    <property type="match status" value="1"/>
</dbReference>
<dbReference type="PANTHER" id="PTHR43317:SF1">
    <property type="entry name" value="THERMOSPERMINE SYNTHASE ACAULIS5"/>
    <property type="match status" value="1"/>
</dbReference>